<dbReference type="AlphaFoldDB" id="A0ABD2WM07"/>
<proteinExistence type="predicted"/>
<feature type="domain" description="Reverse transcriptase" evidence="3">
    <location>
        <begin position="322"/>
        <end position="504"/>
    </location>
</feature>
<feature type="compositionally biased region" description="Polar residues" evidence="2">
    <location>
        <begin position="15"/>
        <end position="27"/>
    </location>
</feature>
<dbReference type="InterPro" id="IPR043128">
    <property type="entry name" value="Rev_trsase/Diguanyl_cyclase"/>
</dbReference>
<dbReference type="CDD" id="cd00397">
    <property type="entry name" value="DNA_BRE_C"/>
    <property type="match status" value="1"/>
</dbReference>
<name>A0ABD2WM07_9HYME</name>
<dbReference type="Gene3D" id="3.30.70.270">
    <property type="match status" value="1"/>
</dbReference>
<dbReference type="Gene3D" id="3.10.10.10">
    <property type="entry name" value="HIV Type 1 Reverse Transcriptase, subunit A, domain 1"/>
    <property type="match status" value="1"/>
</dbReference>
<evidence type="ECO:0000256" key="2">
    <source>
        <dbReference type="SAM" id="MobiDB-lite"/>
    </source>
</evidence>
<gene>
    <name evidence="5" type="ORF">TKK_011145</name>
</gene>
<sequence length="830" mass="94322">MDSKNNPNKNDNNKGQGTASYQKTTEDNGTIQDDFIDLFGDDDLIEPAEGEPIHDSLAQNWLKIVQKGLPYDTKKELQKAYPIPKNCITLNAPKLNDEIKTILGTGRKKDQYQAQNQTQLGVAIGIIGKALTLMMKKHKPKDVADIFEPIKDACRLLTDIHFNISKTRRAFVLPALDAKGRLVAEECLTERKLFGEDFTSKLQKAQEAQKTAKTISKKDSYASKGETHNSAPAVGGPQTIKLIQEVPNSQVTPEVSYSAGRLKDFVRKWKTITLNPYILSCIKGHKIPFSTIPCQKETPGEPKMSKTKHESCEKAIKELIKKGAISECEKEEGDFFSTYFLRKKSSGEDRFIFNLKKLNEHINTSHFKIENLKNVLALLSKNDYMASIDIKDAFLSIPIAEEHKKYLKFQFSNKVYRFEVLAFGLSPAPYVFTKVMKPLLETLRSKGFKSVAYIDDLLLIGRTEKECQENVEATCNLLKFVGFELNKKCQLSPQQKIEYLGFEINSVDYSLSLTHKKIGTISNAIKTYKEKEICSIRDTAKLIGILIAACSGLRYGWVHTKILEREKYLALARLGENFDADMSITNEMRDELSWWQSNIYSAKNEIRDNKYSETYTYSFNIYRSALSLLSMNEISKDAGISRYLKGISNQKPQKAKYNYIWSPKPAIEILSKNYPNEDLTLETLTKKVATLLVLTTAQRIQTLSKIEIENIEFHQDTLQIKVPSKIKTSGRNRYQPFINIKFFQDKPNICVAKTIQVYLNKTSELRGQCKTLFITHKKPFHAATSQTISRWIRETLESAGINTEIFTAHSTRHAATSAAARRGFDIETIR</sequence>
<dbReference type="PANTHER" id="PTHR33050">
    <property type="entry name" value="REVERSE TRANSCRIPTASE DOMAIN-CONTAINING PROTEIN"/>
    <property type="match status" value="1"/>
</dbReference>
<feature type="region of interest" description="Disordered" evidence="2">
    <location>
        <begin position="1"/>
        <end position="27"/>
    </location>
</feature>
<organism evidence="5 6">
    <name type="scientific">Trichogramma kaykai</name>
    <dbReference type="NCBI Taxonomy" id="54128"/>
    <lineage>
        <taxon>Eukaryota</taxon>
        <taxon>Metazoa</taxon>
        <taxon>Ecdysozoa</taxon>
        <taxon>Arthropoda</taxon>
        <taxon>Hexapoda</taxon>
        <taxon>Insecta</taxon>
        <taxon>Pterygota</taxon>
        <taxon>Neoptera</taxon>
        <taxon>Endopterygota</taxon>
        <taxon>Hymenoptera</taxon>
        <taxon>Apocrita</taxon>
        <taxon>Proctotrupomorpha</taxon>
        <taxon>Chalcidoidea</taxon>
        <taxon>Trichogrammatidae</taxon>
        <taxon>Trichogramma</taxon>
    </lineage>
</organism>
<dbReference type="Gene3D" id="1.10.443.10">
    <property type="entry name" value="Intergrase catalytic core"/>
    <property type="match status" value="1"/>
</dbReference>
<dbReference type="InterPro" id="IPR000477">
    <property type="entry name" value="RT_dom"/>
</dbReference>
<comment type="caution">
    <text evidence="5">The sequence shown here is derived from an EMBL/GenBank/DDBJ whole genome shotgun (WGS) entry which is preliminary data.</text>
</comment>
<keyword evidence="1" id="KW-0233">DNA recombination</keyword>
<feature type="compositionally biased region" description="Low complexity" evidence="2">
    <location>
        <begin position="1"/>
        <end position="14"/>
    </location>
</feature>
<dbReference type="Proteomes" id="UP001627154">
    <property type="component" value="Unassembled WGS sequence"/>
</dbReference>
<dbReference type="InterPro" id="IPR002104">
    <property type="entry name" value="Integrase_catalytic"/>
</dbReference>
<protein>
    <recommendedName>
        <fullName evidence="7">Reverse transcriptase domain-containing protein</fullName>
    </recommendedName>
</protein>
<evidence type="ECO:0000256" key="1">
    <source>
        <dbReference type="ARBA" id="ARBA00023172"/>
    </source>
</evidence>
<dbReference type="PROSITE" id="PS51898">
    <property type="entry name" value="TYR_RECOMBINASE"/>
    <property type="match status" value="1"/>
</dbReference>
<feature type="compositionally biased region" description="Basic and acidic residues" evidence="2">
    <location>
        <begin position="216"/>
        <end position="227"/>
    </location>
</feature>
<feature type="region of interest" description="Disordered" evidence="2">
    <location>
        <begin position="213"/>
        <end position="235"/>
    </location>
</feature>
<evidence type="ECO:0000259" key="4">
    <source>
        <dbReference type="PROSITE" id="PS51898"/>
    </source>
</evidence>
<feature type="domain" description="Tyr recombinase" evidence="4">
    <location>
        <begin position="656"/>
        <end position="830"/>
    </location>
</feature>
<dbReference type="CDD" id="cd03714">
    <property type="entry name" value="RT_DIRS1"/>
    <property type="match status" value="1"/>
</dbReference>
<dbReference type="SUPFAM" id="SSF56672">
    <property type="entry name" value="DNA/RNA polymerases"/>
    <property type="match status" value="1"/>
</dbReference>
<dbReference type="Pfam" id="PF00589">
    <property type="entry name" value="Phage_integrase"/>
    <property type="match status" value="1"/>
</dbReference>
<evidence type="ECO:0000259" key="3">
    <source>
        <dbReference type="PROSITE" id="PS50878"/>
    </source>
</evidence>
<reference evidence="5 6" key="1">
    <citation type="journal article" date="2024" name="bioRxiv">
        <title>A reference genome for Trichogramma kaykai: A tiny desert-dwelling parasitoid wasp with competing sex-ratio distorters.</title>
        <authorList>
            <person name="Culotta J."/>
            <person name="Lindsey A.R."/>
        </authorList>
    </citation>
    <scope>NUCLEOTIDE SEQUENCE [LARGE SCALE GENOMIC DNA]</scope>
    <source>
        <strain evidence="5 6">KSX58</strain>
    </source>
</reference>
<dbReference type="InterPro" id="IPR052055">
    <property type="entry name" value="Hepadnavirus_pol/RT"/>
</dbReference>
<accession>A0ABD2WM07</accession>
<dbReference type="InterPro" id="IPR043502">
    <property type="entry name" value="DNA/RNA_pol_sf"/>
</dbReference>
<dbReference type="InterPro" id="IPR011010">
    <property type="entry name" value="DNA_brk_join_enz"/>
</dbReference>
<evidence type="ECO:0008006" key="7">
    <source>
        <dbReference type="Google" id="ProtNLM"/>
    </source>
</evidence>
<keyword evidence="6" id="KW-1185">Reference proteome</keyword>
<dbReference type="EMBL" id="JBJJXI010000092">
    <property type="protein sequence ID" value="KAL3394090.1"/>
    <property type="molecule type" value="Genomic_DNA"/>
</dbReference>
<dbReference type="PANTHER" id="PTHR33050:SF7">
    <property type="entry name" value="RIBONUCLEASE H"/>
    <property type="match status" value="1"/>
</dbReference>
<dbReference type="InterPro" id="IPR013762">
    <property type="entry name" value="Integrase-like_cat_sf"/>
</dbReference>
<evidence type="ECO:0000313" key="5">
    <source>
        <dbReference type="EMBL" id="KAL3394090.1"/>
    </source>
</evidence>
<dbReference type="GO" id="GO:0006310">
    <property type="term" value="P:DNA recombination"/>
    <property type="evidence" value="ECO:0007669"/>
    <property type="project" value="UniProtKB-KW"/>
</dbReference>
<evidence type="ECO:0000313" key="6">
    <source>
        <dbReference type="Proteomes" id="UP001627154"/>
    </source>
</evidence>
<dbReference type="SUPFAM" id="SSF56349">
    <property type="entry name" value="DNA breaking-rejoining enzymes"/>
    <property type="match status" value="1"/>
</dbReference>
<dbReference type="GO" id="GO:0071897">
    <property type="term" value="P:DNA biosynthetic process"/>
    <property type="evidence" value="ECO:0007669"/>
    <property type="project" value="UniProtKB-ARBA"/>
</dbReference>
<dbReference type="PROSITE" id="PS50878">
    <property type="entry name" value="RT_POL"/>
    <property type="match status" value="1"/>
</dbReference>
<dbReference type="Pfam" id="PF00078">
    <property type="entry name" value="RVT_1"/>
    <property type="match status" value="1"/>
</dbReference>